<reference evidence="7" key="1">
    <citation type="submission" date="2023-12" db="EMBL/GenBank/DDBJ databases">
        <title>Genome assembly of Anisodus tanguticus.</title>
        <authorList>
            <person name="Wang Y.-J."/>
        </authorList>
    </citation>
    <scope>NUCLEOTIDE SEQUENCE</scope>
    <source>
        <strain evidence="7">KB-2021</strain>
        <tissue evidence="7">Leaf</tissue>
    </source>
</reference>
<evidence type="ECO:0000256" key="2">
    <source>
        <dbReference type="ARBA" id="ARBA00022771"/>
    </source>
</evidence>
<proteinExistence type="predicted"/>
<dbReference type="GO" id="GO:0016567">
    <property type="term" value="P:protein ubiquitination"/>
    <property type="evidence" value="ECO:0007669"/>
    <property type="project" value="TreeGrafter"/>
</dbReference>
<evidence type="ECO:0000256" key="1">
    <source>
        <dbReference type="ARBA" id="ARBA00022723"/>
    </source>
</evidence>
<dbReference type="PROSITE" id="PS50089">
    <property type="entry name" value="ZF_RING_2"/>
    <property type="match status" value="1"/>
</dbReference>
<evidence type="ECO:0000256" key="5">
    <source>
        <dbReference type="SAM" id="Phobius"/>
    </source>
</evidence>
<dbReference type="EMBL" id="JAVYJV010000002">
    <property type="protein sequence ID" value="KAK4376523.1"/>
    <property type="molecule type" value="Genomic_DNA"/>
</dbReference>
<keyword evidence="2 4" id="KW-0863">Zinc-finger</keyword>
<dbReference type="Pfam" id="PF13639">
    <property type="entry name" value="zf-RING_2"/>
    <property type="match status" value="1"/>
</dbReference>
<keyword evidence="3" id="KW-0862">Zinc</keyword>
<keyword evidence="8" id="KW-1185">Reference proteome</keyword>
<gene>
    <name evidence="7" type="ORF">RND71_002819</name>
</gene>
<protein>
    <recommendedName>
        <fullName evidence="6">RING-type domain-containing protein</fullName>
    </recommendedName>
</protein>
<accession>A0AAE1VN35</accession>
<dbReference type="PANTHER" id="PTHR45969:SF55">
    <property type="entry name" value="OS07G0686300 PROTEIN"/>
    <property type="match status" value="1"/>
</dbReference>
<dbReference type="Proteomes" id="UP001291623">
    <property type="component" value="Unassembled WGS sequence"/>
</dbReference>
<dbReference type="SMART" id="SM00744">
    <property type="entry name" value="RINGv"/>
    <property type="match status" value="1"/>
</dbReference>
<dbReference type="InterPro" id="IPR001841">
    <property type="entry name" value="Znf_RING"/>
</dbReference>
<dbReference type="Gene3D" id="3.30.40.10">
    <property type="entry name" value="Zinc/RING finger domain, C3HC4 (zinc finger)"/>
    <property type="match status" value="1"/>
</dbReference>
<evidence type="ECO:0000313" key="8">
    <source>
        <dbReference type="Proteomes" id="UP001291623"/>
    </source>
</evidence>
<evidence type="ECO:0000313" key="7">
    <source>
        <dbReference type="EMBL" id="KAK4376523.1"/>
    </source>
</evidence>
<dbReference type="AlphaFoldDB" id="A0AAE1VN35"/>
<evidence type="ECO:0000259" key="6">
    <source>
        <dbReference type="PROSITE" id="PS50089"/>
    </source>
</evidence>
<dbReference type="SUPFAM" id="SSF57850">
    <property type="entry name" value="RING/U-box"/>
    <property type="match status" value="1"/>
</dbReference>
<keyword evidence="5" id="KW-0472">Membrane</keyword>
<dbReference type="InterPro" id="IPR013083">
    <property type="entry name" value="Znf_RING/FYVE/PHD"/>
</dbReference>
<evidence type="ECO:0000256" key="4">
    <source>
        <dbReference type="PROSITE-ProRule" id="PRU00175"/>
    </source>
</evidence>
<sequence length="180" mass="21095">MSPASFSMSFFILSIIFSYIFKKALQIFPQSKILNYIDFIFSQLKWAWNVVLFQSVSHSCNFNFTTTNIISAGAPHDHDHDHNNNELRVTRYEHDNLDPVECAICLCKIEGGEEVRELSCDHLFHRACLDRWMNCGRATCPLCRNHLIKPNTIFAELQQQVITLDFFSGRSRDRCEWWLR</sequence>
<comment type="caution">
    <text evidence="7">The sequence shown here is derived from an EMBL/GenBank/DDBJ whole genome shotgun (WGS) entry which is preliminary data.</text>
</comment>
<feature type="transmembrane region" description="Helical" evidence="5">
    <location>
        <begin position="6"/>
        <end position="25"/>
    </location>
</feature>
<dbReference type="GO" id="GO:0008270">
    <property type="term" value="F:zinc ion binding"/>
    <property type="evidence" value="ECO:0007669"/>
    <property type="project" value="UniProtKB-KW"/>
</dbReference>
<name>A0AAE1VN35_9SOLA</name>
<keyword evidence="1" id="KW-0479">Metal-binding</keyword>
<feature type="domain" description="RING-type" evidence="6">
    <location>
        <begin position="102"/>
        <end position="144"/>
    </location>
</feature>
<keyword evidence="5" id="KW-0812">Transmembrane</keyword>
<keyword evidence="5" id="KW-1133">Transmembrane helix</keyword>
<organism evidence="7 8">
    <name type="scientific">Anisodus tanguticus</name>
    <dbReference type="NCBI Taxonomy" id="243964"/>
    <lineage>
        <taxon>Eukaryota</taxon>
        <taxon>Viridiplantae</taxon>
        <taxon>Streptophyta</taxon>
        <taxon>Embryophyta</taxon>
        <taxon>Tracheophyta</taxon>
        <taxon>Spermatophyta</taxon>
        <taxon>Magnoliopsida</taxon>
        <taxon>eudicotyledons</taxon>
        <taxon>Gunneridae</taxon>
        <taxon>Pentapetalae</taxon>
        <taxon>asterids</taxon>
        <taxon>lamiids</taxon>
        <taxon>Solanales</taxon>
        <taxon>Solanaceae</taxon>
        <taxon>Solanoideae</taxon>
        <taxon>Hyoscyameae</taxon>
        <taxon>Anisodus</taxon>
    </lineage>
</organism>
<dbReference type="SMART" id="SM00184">
    <property type="entry name" value="RING"/>
    <property type="match status" value="1"/>
</dbReference>
<dbReference type="PANTHER" id="PTHR45969">
    <property type="entry name" value="RING ZINC FINGER PROTEIN-RELATED"/>
    <property type="match status" value="1"/>
</dbReference>
<dbReference type="GO" id="GO:0061630">
    <property type="term" value="F:ubiquitin protein ligase activity"/>
    <property type="evidence" value="ECO:0007669"/>
    <property type="project" value="TreeGrafter"/>
</dbReference>
<evidence type="ECO:0000256" key="3">
    <source>
        <dbReference type="ARBA" id="ARBA00022833"/>
    </source>
</evidence>
<dbReference type="InterPro" id="IPR011016">
    <property type="entry name" value="Znf_RING-CH"/>
</dbReference>